<evidence type="ECO:0000313" key="2">
    <source>
        <dbReference type="Proteomes" id="UP000827872"/>
    </source>
</evidence>
<keyword evidence="2" id="KW-1185">Reference proteome</keyword>
<dbReference type="EMBL" id="CM037619">
    <property type="protein sequence ID" value="KAH8006814.1"/>
    <property type="molecule type" value="Genomic_DNA"/>
</dbReference>
<sequence>MESSKKLRDPSAERERGDDERVALTVTFALRGGRKSGTSRAAKVFEIVEAKIHHLESRVAKTSENMTDDDLEFFVKCEVLSSEVSSLVNSLKRVAENVKYNREEKALWFPRRIRDLDNCHHLITRYEPDLDHEHPGFADPVYRKRRAFIADLAFNFRQGDPLPRVEYTAQEIATW</sequence>
<accession>A0ACB8FNB7</accession>
<reference evidence="1" key="1">
    <citation type="submission" date="2021-08" db="EMBL/GenBank/DDBJ databases">
        <title>The first chromosome-level gecko genome reveals the dynamic sex chromosomes of Neotropical dwarf geckos (Sphaerodactylidae: Sphaerodactylus).</title>
        <authorList>
            <person name="Pinto B.J."/>
            <person name="Keating S.E."/>
            <person name="Gamble T."/>
        </authorList>
    </citation>
    <scope>NUCLEOTIDE SEQUENCE</scope>
    <source>
        <strain evidence="1">TG3544</strain>
    </source>
</reference>
<protein>
    <submittedName>
        <fullName evidence="1">Uncharacterized protein</fullName>
    </submittedName>
</protein>
<comment type="caution">
    <text evidence="1">The sequence shown here is derived from an EMBL/GenBank/DDBJ whole genome shotgun (WGS) entry which is preliminary data.</text>
</comment>
<evidence type="ECO:0000313" key="1">
    <source>
        <dbReference type="EMBL" id="KAH8006814.1"/>
    </source>
</evidence>
<organism evidence="1 2">
    <name type="scientific">Sphaerodactylus townsendi</name>
    <dbReference type="NCBI Taxonomy" id="933632"/>
    <lineage>
        <taxon>Eukaryota</taxon>
        <taxon>Metazoa</taxon>
        <taxon>Chordata</taxon>
        <taxon>Craniata</taxon>
        <taxon>Vertebrata</taxon>
        <taxon>Euteleostomi</taxon>
        <taxon>Lepidosauria</taxon>
        <taxon>Squamata</taxon>
        <taxon>Bifurcata</taxon>
        <taxon>Gekkota</taxon>
        <taxon>Sphaerodactylidae</taxon>
        <taxon>Sphaerodactylus</taxon>
    </lineage>
</organism>
<gene>
    <name evidence="1" type="ORF">K3G42_013705</name>
</gene>
<dbReference type="Proteomes" id="UP000827872">
    <property type="component" value="Linkage Group LG06"/>
</dbReference>
<name>A0ACB8FNB7_9SAUR</name>
<proteinExistence type="predicted"/>